<accession>A0A9Q3W5L9</accession>
<keyword evidence="2" id="KW-1185">Reference proteome</keyword>
<gene>
    <name evidence="1" type="ORF">LZG35_13285</name>
</gene>
<name>A0A9Q3W5L9_9GAMM</name>
<reference evidence="1" key="1">
    <citation type="submission" date="2022-01" db="EMBL/GenBank/DDBJ databases">
        <authorList>
            <person name="Karlyshev A.V."/>
            <person name="Jaspars M."/>
        </authorList>
    </citation>
    <scope>NUCLEOTIDE SEQUENCE</scope>
    <source>
        <strain evidence="1">AGSA3-2</strain>
    </source>
</reference>
<comment type="caution">
    <text evidence="1">The sequence shown here is derived from an EMBL/GenBank/DDBJ whole genome shotgun (WGS) entry which is preliminary data.</text>
</comment>
<evidence type="ECO:0000313" key="2">
    <source>
        <dbReference type="Proteomes" id="UP001107961"/>
    </source>
</evidence>
<dbReference type="EMBL" id="JAJVKT010000016">
    <property type="protein sequence ID" value="MCE7509613.1"/>
    <property type="molecule type" value="Genomic_DNA"/>
</dbReference>
<organism evidence="1 2">
    <name type="scientific">Alloalcanivorax xenomutans</name>
    <dbReference type="NCBI Taxonomy" id="1094342"/>
    <lineage>
        <taxon>Bacteria</taxon>
        <taxon>Pseudomonadati</taxon>
        <taxon>Pseudomonadota</taxon>
        <taxon>Gammaproteobacteria</taxon>
        <taxon>Oceanospirillales</taxon>
        <taxon>Alcanivoracaceae</taxon>
        <taxon>Alloalcanivorax</taxon>
    </lineage>
</organism>
<protein>
    <submittedName>
        <fullName evidence="1">Uncharacterized protein</fullName>
    </submittedName>
</protein>
<sequence length="168" mass="19811">MQHALVDVYRECLMHYRNMPLFRDPAESNLIIRVDRLLLQLLAPENPQWVEETHRYFREAWEGEQDHANWADTYRNNVRAYVRRRGAHITHGLVSEAMAALQLDAFLDGLKVSQGIPVPTEFKEEQDALMDTIEALFPGYYQWKADNRGRYSLEVVRTPRDEKDEDHL</sequence>
<proteinExistence type="predicted"/>
<dbReference type="Proteomes" id="UP001107961">
    <property type="component" value="Unassembled WGS sequence"/>
</dbReference>
<evidence type="ECO:0000313" key="1">
    <source>
        <dbReference type="EMBL" id="MCE7509613.1"/>
    </source>
</evidence>
<dbReference type="AlphaFoldDB" id="A0A9Q3W5L9"/>